<name>A0A4D7DZ25_9HYPH</name>
<protein>
    <submittedName>
        <fullName evidence="3">CopD family protein</fullName>
    </submittedName>
</protein>
<dbReference type="Proteomes" id="UP000298664">
    <property type="component" value="Chromosome Linear"/>
</dbReference>
<gene>
    <name evidence="2" type="ORF">CFBP5473_19775</name>
    <name evidence="4" type="ORF">CFBP5477_018225</name>
    <name evidence="3" type="ORF">J5285_18580</name>
</gene>
<dbReference type="OrthoDB" id="7570050at2"/>
<sequence length="164" mass="18218">MVMLLKFLHIAAISMWAATLISLPALYVQRAYVEHRNALYALQRLVRFCYVAVASPAAFISILTGTALIFFQQTFTLWFTVKLALIGVMVTVHIFTGLVIIRLFNEGQVYPVWRFVSATVLTAATVLGIVFVVLAKPDWSLTGLPIHAGGLRDIVQSISPWKIP</sequence>
<accession>A0A4D7DZ25</accession>
<dbReference type="KEGG" id="alf:CFBP5473_19775"/>
<dbReference type="Pfam" id="PF03653">
    <property type="entry name" value="UPF0093"/>
    <property type="match status" value="1"/>
</dbReference>
<keyword evidence="6" id="KW-1185">Reference proteome</keyword>
<dbReference type="Proteomes" id="UP000826513">
    <property type="component" value="Chromosome 2"/>
</dbReference>
<evidence type="ECO:0000313" key="3">
    <source>
        <dbReference type="EMBL" id="QYA09388.1"/>
    </source>
</evidence>
<evidence type="ECO:0000256" key="1">
    <source>
        <dbReference type="SAM" id="Phobius"/>
    </source>
</evidence>
<dbReference type="EMBL" id="CP039692">
    <property type="protein sequence ID" value="QCJ00170.1"/>
    <property type="molecule type" value="Genomic_DNA"/>
</dbReference>
<evidence type="ECO:0000313" key="5">
    <source>
        <dbReference type="Proteomes" id="UP000298545"/>
    </source>
</evidence>
<dbReference type="EMBL" id="CP072168">
    <property type="protein sequence ID" value="QYA09388.1"/>
    <property type="molecule type" value="Genomic_DNA"/>
</dbReference>
<proteinExistence type="predicted"/>
<organism evidence="2 5">
    <name type="scientific">Agrobacterium larrymoorei</name>
    <dbReference type="NCBI Taxonomy" id="160699"/>
    <lineage>
        <taxon>Bacteria</taxon>
        <taxon>Pseudomonadati</taxon>
        <taxon>Pseudomonadota</taxon>
        <taxon>Alphaproteobacteria</taxon>
        <taxon>Hyphomicrobiales</taxon>
        <taxon>Rhizobiaceae</taxon>
        <taxon>Rhizobium/Agrobacterium group</taxon>
        <taxon>Agrobacterium</taxon>
    </lineage>
</organism>
<dbReference type="STRING" id="1367849.GCA_000518585_03788"/>
<dbReference type="UniPathway" id="UPA00251">
    <property type="reaction ID" value="UER00324"/>
</dbReference>
<reference evidence="4" key="3">
    <citation type="submission" date="2023-05" db="EMBL/GenBank/DDBJ databases">
        <title>Complete genome sequence of Agrobacterium larrymoorei CFBP5477.</title>
        <authorList>
            <person name="Yen H.-C."/>
            <person name="Chou L."/>
            <person name="Lin Y.-C."/>
            <person name="Lai E.-M."/>
            <person name="Kuo C.-H."/>
        </authorList>
    </citation>
    <scope>NUCLEOTIDE SEQUENCE</scope>
    <source>
        <strain evidence="4">CFBP5477</strain>
    </source>
</reference>
<feature type="transmembrane region" description="Helical" evidence="1">
    <location>
        <begin position="112"/>
        <end position="135"/>
    </location>
</feature>
<evidence type="ECO:0000313" key="2">
    <source>
        <dbReference type="EMBL" id="QCJ00170.1"/>
    </source>
</evidence>
<dbReference type="EMBL" id="CP124734">
    <property type="protein sequence ID" value="WHA43189.1"/>
    <property type="molecule type" value="Genomic_DNA"/>
</dbReference>
<evidence type="ECO:0000313" key="4">
    <source>
        <dbReference type="EMBL" id="WHA43189.1"/>
    </source>
</evidence>
<keyword evidence="1" id="KW-1133">Transmembrane helix</keyword>
<feature type="transmembrane region" description="Helical" evidence="1">
    <location>
        <begin position="77"/>
        <end position="100"/>
    </location>
</feature>
<dbReference type="AlphaFoldDB" id="A0A4D7DZ25"/>
<feature type="transmembrane region" description="Helical" evidence="1">
    <location>
        <begin position="6"/>
        <end position="28"/>
    </location>
</feature>
<dbReference type="InterPro" id="IPR005265">
    <property type="entry name" value="HemJ-like"/>
</dbReference>
<reference evidence="3 6" key="2">
    <citation type="submission" date="2021-03" db="EMBL/GenBank/DDBJ databases">
        <title>Rapid diversification of plasmids in a genus of pathogenic and nitrogen fixing bacteria.</title>
        <authorList>
            <person name="Weisberg A.J."/>
            <person name="Miller M."/>
            <person name="Ream W."/>
            <person name="Grunwald N.J."/>
            <person name="Chang J.H."/>
        </authorList>
    </citation>
    <scope>NUCLEOTIDE SEQUENCE [LARGE SCALE GENOMIC DNA]</scope>
    <source>
        <strain evidence="3 6">AF3.44</strain>
    </source>
</reference>
<dbReference type="Proteomes" id="UP000298545">
    <property type="component" value="Chromosome linear"/>
</dbReference>
<keyword evidence="1" id="KW-0472">Membrane</keyword>
<dbReference type="RefSeq" id="WP_027676367.1">
    <property type="nucleotide sequence ID" value="NZ_CP039692.1"/>
</dbReference>
<evidence type="ECO:0000313" key="6">
    <source>
        <dbReference type="Proteomes" id="UP000826513"/>
    </source>
</evidence>
<reference evidence="2 5" key="1">
    <citation type="submission" date="2019-04" db="EMBL/GenBank/DDBJ databases">
        <title>Complete genome sequence of Agrobacterium larrymoorei CFBP5473.</title>
        <authorList>
            <person name="Haryono M."/>
            <person name="Chou L."/>
            <person name="Lin Y.-C."/>
            <person name="Lai E.-M."/>
            <person name="Kuo C.-H."/>
        </authorList>
    </citation>
    <scope>NUCLEOTIDE SEQUENCE [LARGE SCALE GENOMIC DNA]</scope>
    <source>
        <strain evidence="2 5">CFBP5473</strain>
    </source>
</reference>
<feature type="transmembrane region" description="Helical" evidence="1">
    <location>
        <begin position="48"/>
        <end position="71"/>
    </location>
</feature>
<keyword evidence="1" id="KW-0812">Transmembrane</keyword>
<dbReference type="GO" id="GO:0006782">
    <property type="term" value="P:protoporphyrinogen IX biosynthetic process"/>
    <property type="evidence" value="ECO:0007669"/>
    <property type="project" value="UniProtKB-UniPathway"/>
</dbReference>